<dbReference type="PRINTS" id="PR00069">
    <property type="entry name" value="ALDKETRDTASE"/>
</dbReference>
<sequence length="315" mass="34635">MTSNKNPQQRRFVLNNSGEMPALGFGTLVSDSNETRNAVKAAVEAGFRHLDAAERYRNEAEVGLALKELFADGTVRREDLFVTTKLWNNNHRPERVEPALRASLDRLGLDAVDLYLMHTPFAFAPGDDQDPRDAHGAVIYDDGVTLEQTWEAMEALVDAGLTRAIGLSDIGVEGTRRIIDAARIKPAVVEVESHPYHPQWELHELCAAEGIILLAFAPLGHAVEPRLLDDPLVVSLARRYGKTPAQVLLAWGIQRGTAVLTSSVKPARIRENFDVTALPEDAIREISELETRYRFNSVVDGGEPGFVEVPQGSGV</sequence>
<dbReference type="RefSeq" id="WP_062829607.1">
    <property type="nucleotide sequence ID" value="NZ_BCSX01000027.1"/>
</dbReference>
<dbReference type="EMBL" id="BCSX01000027">
    <property type="protein sequence ID" value="GAS89165.1"/>
    <property type="molecule type" value="Genomic_DNA"/>
</dbReference>
<dbReference type="AlphaFoldDB" id="A0A117I5X1"/>
<dbReference type="Gene3D" id="3.20.20.100">
    <property type="entry name" value="NADP-dependent oxidoreductase domain"/>
    <property type="match status" value="1"/>
</dbReference>
<dbReference type="STRING" id="146020.RMCB_3261"/>
<keyword evidence="3" id="KW-0560">Oxidoreductase</keyword>
<protein>
    <submittedName>
        <fullName evidence="8">Aldo/keto reductase, diketogulonate reductase</fullName>
    </submittedName>
</protein>
<dbReference type="SUPFAM" id="SSF51430">
    <property type="entry name" value="NAD(P)-linked oxidoreductase"/>
    <property type="match status" value="1"/>
</dbReference>
<evidence type="ECO:0000256" key="3">
    <source>
        <dbReference type="ARBA" id="ARBA00023002"/>
    </source>
</evidence>
<feature type="domain" description="NADP-dependent oxidoreductase" evidence="7">
    <location>
        <begin position="29"/>
        <end position="289"/>
    </location>
</feature>
<keyword evidence="9" id="KW-1185">Reference proteome</keyword>
<dbReference type="InterPro" id="IPR036812">
    <property type="entry name" value="NAD(P)_OxRdtase_dom_sf"/>
</dbReference>
<dbReference type="InterPro" id="IPR018170">
    <property type="entry name" value="Aldo/ket_reductase_CS"/>
</dbReference>
<evidence type="ECO:0000259" key="7">
    <source>
        <dbReference type="Pfam" id="PF00248"/>
    </source>
</evidence>
<accession>A0A117I5X1</accession>
<reference evidence="9" key="2">
    <citation type="submission" date="2016-02" db="EMBL/GenBank/DDBJ databases">
        <title>Draft genome sequence of five rapidly growing Mycobacterium species.</title>
        <authorList>
            <person name="Katahira K."/>
            <person name="Gotou Y."/>
            <person name="Iida K."/>
            <person name="Ogura Y."/>
            <person name="Hayashi T."/>
        </authorList>
    </citation>
    <scope>NUCLEOTIDE SEQUENCE [LARGE SCALE GENOMIC DNA]</scope>
    <source>
        <strain evidence="9">JCM15654</strain>
    </source>
</reference>
<reference evidence="9" key="1">
    <citation type="journal article" date="2016" name="Genome Announc.">
        <title>Draft Genome Sequences of Five Rapidly Growing Mycobacterium Species, M. thermoresistibile, M. fortuitum subsp. acetamidolyticum, M. canariasense, M. brisbanense, and M. novocastrense.</title>
        <authorList>
            <person name="Katahira K."/>
            <person name="Ogura Y."/>
            <person name="Gotoh Y."/>
            <person name="Hayashi T."/>
        </authorList>
    </citation>
    <scope>NUCLEOTIDE SEQUENCE [LARGE SCALE GENOMIC DNA]</scope>
    <source>
        <strain evidence="9">JCM15654</strain>
    </source>
</reference>
<evidence type="ECO:0000313" key="8">
    <source>
        <dbReference type="EMBL" id="GAS89165.1"/>
    </source>
</evidence>
<evidence type="ECO:0000256" key="6">
    <source>
        <dbReference type="PIRSR" id="PIRSR000097-3"/>
    </source>
</evidence>
<dbReference type="InterPro" id="IPR020471">
    <property type="entry name" value="AKR"/>
</dbReference>
<gene>
    <name evidence="8" type="ORF">RMCB_3261</name>
</gene>
<dbReference type="PIRSF" id="PIRSF000097">
    <property type="entry name" value="AKR"/>
    <property type="match status" value="1"/>
</dbReference>
<evidence type="ECO:0000256" key="5">
    <source>
        <dbReference type="PIRSR" id="PIRSR000097-2"/>
    </source>
</evidence>
<dbReference type="OrthoDB" id="9804790at2"/>
<dbReference type="GO" id="GO:0016616">
    <property type="term" value="F:oxidoreductase activity, acting on the CH-OH group of donors, NAD or NADP as acceptor"/>
    <property type="evidence" value="ECO:0007669"/>
    <property type="project" value="UniProtKB-ARBA"/>
</dbReference>
<proteinExistence type="inferred from homology"/>
<feature type="binding site" evidence="5">
    <location>
        <position position="118"/>
    </location>
    <ligand>
        <name>substrate</name>
    </ligand>
</feature>
<dbReference type="InterPro" id="IPR023210">
    <property type="entry name" value="NADP_OxRdtase_dom"/>
</dbReference>
<evidence type="ECO:0000256" key="2">
    <source>
        <dbReference type="ARBA" id="ARBA00022857"/>
    </source>
</evidence>
<organism evidence="8 9">
    <name type="scientific">Mycolicibacterium brisbanense</name>
    <dbReference type="NCBI Taxonomy" id="146020"/>
    <lineage>
        <taxon>Bacteria</taxon>
        <taxon>Bacillati</taxon>
        <taxon>Actinomycetota</taxon>
        <taxon>Actinomycetes</taxon>
        <taxon>Mycobacteriales</taxon>
        <taxon>Mycobacteriaceae</taxon>
        <taxon>Mycolicibacterium</taxon>
    </lineage>
</organism>
<feature type="active site" description="Proton donor" evidence="4">
    <location>
        <position position="56"/>
    </location>
</feature>
<name>A0A117I5X1_9MYCO</name>
<feature type="site" description="Lowers pKa of active site Tyr" evidence="6">
    <location>
        <position position="85"/>
    </location>
</feature>
<evidence type="ECO:0000313" key="9">
    <source>
        <dbReference type="Proteomes" id="UP000069620"/>
    </source>
</evidence>
<evidence type="ECO:0000256" key="4">
    <source>
        <dbReference type="PIRSR" id="PIRSR000097-1"/>
    </source>
</evidence>
<dbReference type="Pfam" id="PF00248">
    <property type="entry name" value="Aldo_ket_red"/>
    <property type="match status" value="1"/>
</dbReference>
<dbReference type="PROSITE" id="PS00798">
    <property type="entry name" value="ALDOKETO_REDUCTASE_1"/>
    <property type="match status" value="1"/>
</dbReference>
<comment type="similarity">
    <text evidence="1">Belongs to the aldo/keto reductase family.</text>
</comment>
<dbReference type="PANTHER" id="PTHR11732">
    <property type="entry name" value="ALDO/KETO REDUCTASE"/>
    <property type="match status" value="1"/>
</dbReference>
<evidence type="ECO:0000256" key="1">
    <source>
        <dbReference type="ARBA" id="ARBA00007905"/>
    </source>
</evidence>
<dbReference type="FunFam" id="3.20.20.100:FF:000002">
    <property type="entry name" value="2,5-diketo-D-gluconic acid reductase A"/>
    <property type="match status" value="1"/>
</dbReference>
<comment type="caution">
    <text evidence="8">The sequence shown here is derived from an EMBL/GenBank/DDBJ whole genome shotgun (WGS) entry which is preliminary data.</text>
</comment>
<keyword evidence="2" id="KW-0521">NADP</keyword>
<dbReference type="Proteomes" id="UP000069620">
    <property type="component" value="Unassembled WGS sequence"/>
</dbReference>